<keyword evidence="4" id="KW-1185">Reference proteome</keyword>
<dbReference type="InterPro" id="IPR011055">
    <property type="entry name" value="Dup_hybrid_motif"/>
</dbReference>
<dbReference type="Pfam" id="PF01551">
    <property type="entry name" value="Peptidase_M23"/>
    <property type="match status" value="1"/>
</dbReference>
<dbReference type="InterPro" id="IPR050570">
    <property type="entry name" value="Cell_wall_metabolism_enzyme"/>
</dbReference>
<name>A0ABU9XFD2_9BACI</name>
<dbReference type="EMBL" id="JBDIML010000001">
    <property type="protein sequence ID" value="MEN2765859.1"/>
    <property type="molecule type" value="Genomic_DNA"/>
</dbReference>
<keyword evidence="1" id="KW-1133">Transmembrane helix</keyword>
<dbReference type="RefSeq" id="WP_345823331.1">
    <property type="nucleotide sequence ID" value="NZ_JBDIML010000001.1"/>
</dbReference>
<feature type="transmembrane region" description="Helical" evidence="1">
    <location>
        <begin position="63"/>
        <end position="85"/>
    </location>
</feature>
<evidence type="ECO:0000313" key="3">
    <source>
        <dbReference type="EMBL" id="MEN2765859.1"/>
    </source>
</evidence>
<evidence type="ECO:0000259" key="2">
    <source>
        <dbReference type="Pfam" id="PF01551"/>
    </source>
</evidence>
<evidence type="ECO:0000313" key="4">
    <source>
        <dbReference type="Proteomes" id="UP001444625"/>
    </source>
</evidence>
<evidence type="ECO:0000256" key="1">
    <source>
        <dbReference type="SAM" id="Phobius"/>
    </source>
</evidence>
<dbReference type="Proteomes" id="UP001444625">
    <property type="component" value="Unassembled WGS sequence"/>
</dbReference>
<dbReference type="PANTHER" id="PTHR21666:SF274">
    <property type="entry name" value="STAGE IV SPORULATION PROTEIN FA"/>
    <property type="match status" value="1"/>
</dbReference>
<keyword evidence="1" id="KW-0812">Transmembrane</keyword>
<dbReference type="CDD" id="cd12797">
    <property type="entry name" value="M23_peptidase"/>
    <property type="match status" value="1"/>
</dbReference>
<dbReference type="PANTHER" id="PTHR21666">
    <property type="entry name" value="PEPTIDASE-RELATED"/>
    <property type="match status" value="1"/>
</dbReference>
<reference evidence="3 4" key="1">
    <citation type="submission" date="2024-05" db="EMBL/GenBank/DDBJ databases">
        <authorList>
            <person name="Haq I."/>
            <person name="Ullah Z."/>
            <person name="Ahmad R."/>
            <person name="Li M."/>
            <person name="Tong Y."/>
        </authorList>
    </citation>
    <scope>NUCLEOTIDE SEQUENCE [LARGE SCALE GENOMIC DNA]</scope>
    <source>
        <strain evidence="3 4">16A2E</strain>
    </source>
</reference>
<dbReference type="Gene3D" id="2.70.70.10">
    <property type="entry name" value="Glucose Permease (Domain IIA)"/>
    <property type="match status" value="1"/>
</dbReference>
<dbReference type="InterPro" id="IPR016047">
    <property type="entry name" value="M23ase_b-sheet_dom"/>
</dbReference>
<comment type="caution">
    <text evidence="3">The sequence shown here is derived from an EMBL/GenBank/DDBJ whole genome shotgun (WGS) entry which is preliminary data.</text>
</comment>
<feature type="domain" description="M23ase beta-sheet core" evidence="2">
    <location>
        <begin position="157"/>
        <end position="247"/>
    </location>
</feature>
<organism evidence="3 4">
    <name type="scientific">Ornithinibacillus xuwenensis</name>
    <dbReference type="NCBI Taxonomy" id="3144668"/>
    <lineage>
        <taxon>Bacteria</taxon>
        <taxon>Bacillati</taxon>
        <taxon>Bacillota</taxon>
        <taxon>Bacilli</taxon>
        <taxon>Bacillales</taxon>
        <taxon>Bacillaceae</taxon>
        <taxon>Ornithinibacillus</taxon>
    </lineage>
</organism>
<dbReference type="GO" id="GO:0016787">
    <property type="term" value="F:hydrolase activity"/>
    <property type="evidence" value="ECO:0007669"/>
    <property type="project" value="UniProtKB-KW"/>
</dbReference>
<accession>A0ABU9XFD2</accession>
<dbReference type="EC" id="3.4.-.-" evidence="3"/>
<keyword evidence="1" id="KW-0472">Membrane</keyword>
<proteinExistence type="predicted"/>
<gene>
    <name evidence="3" type="ORF">ABC228_01545</name>
</gene>
<dbReference type="SUPFAM" id="SSF51261">
    <property type="entry name" value="Duplicated hybrid motif"/>
    <property type="match status" value="1"/>
</dbReference>
<protein>
    <submittedName>
        <fullName evidence="3">M23 family metallopeptidase</fullName>
        <ecNumber evidence="3">3.4.-.-</ecNumber>
    </submittedName>
</protein>
<keyword evidence="3" id="KW-0378">Hydrolase</keyword>
<sequence length="257" mass="28555">MKRNIKDVRKSIVDRKKSRGIPTNSKRTTVSTIMPSLPQDEEKHGFYPNFLDTSASNQKSSNVITGIIIKGLFSVMLFFSVAIIWQNDAAFFDKPKEWTSNVLTEEFPFASAYKWYKDAFGTPLAFSPNEKKEDTESTPLALPVSGSVIETFQTNGRGIMIAPSGTTDVAALNEGIVVFAGNDRHTAKTVVVQHTDGSTSTYGLLSSIDVHLYQFVDAHQRIGEFSPTTDNEKVYFAIEKNNTYVDPVQVIEVDENP</sequence>